<gene>
    <name evidence="1" type="ORF">H8S59_08725</name>
</gene>
<sequence>MSIYLAAENELKVGQALVLEAPAADGSFVVVFEDDGDTGYFYALDTSAGDNPIRDALHIYNVADVSDGHKPSVVKIGWSIDHSKAVLLINDYPHAVFDFAAKQGYCRSGFPPQMGEGWSESGHEWDESVLDLFA</sequence>
<reference evidence="1 2" key="1">
    <citation type="submission" date="2020-08" db="EMBL/GenBank/DDBJ databases">
        <title>Putative novel bacterial strains isolated from necrotic wheat leaf tissues caused by Xanthomonas translucens.</title>
        <authorList>
            <person name="Tambong J.T."/>
        </authorList>
    </citation>
    <scope>NUCLEOTIDE SEQUENCE [LARGE SCALE GENOMIC DNA]</scope>
    <source>
        <strain evidence="1 2">DOAB 1069</strain>
    </source>
</reference>
<dbReference type="EMBL" id="JACONW010000029">
    <property type="protein sequence ID" value="MBC3949849.1"/>
    <property type="molecule type" value="Genomic_DNA"/>
</dbReference>
<dbReference type="PIRSF" id="PIRSF007050">
    <property type="entry name" value="UPC007050"/>
    <property type="match status" value="1"/>
</dbReference>
<proteinExistence type="predicted"/>
<protein>
    <submittedName>
        <fullName evidence="1">DUF2251 domain-containing protein</fullName>
    </submittedName>
</protein>
<keyword evidence="2" id="KW-1185">Reference proteome</keyword>
<dbReference type="Proteomes" id="UP000651852">
    <property type="component" value="Unassembled WGS sequence"/>
</dbReference>
<organism evidence="1 2">
    <name type="scientific">Pseudomonas folii</name>
    <dbReference type="NCBI Taxonomy" id="2762593"/>
    <lineage>
        <taxon>Bacteria</taxon>
        <taxon>Pseudomonadati</taxon>
        <taxon>Pseudomonadota</taxon>
        <taxon>Gammaproteobacteria</taxon>
        <taxon>Pseudomonadales</taxon>
        <taxon>Pseudomonadaceae</taxon>
        <taxon>Pseudomonas</taxon>
    </lineage>
</organism>
<evidence type="ECO:0000313" key="1">
    <source>
        <dbReference type="EMBL" id="MBC3949849.1"/>
    </source>
</evidence>
<evidence type="ECO:0000313" key="2">
    <source>
        <dbReference type="Proteomes" id="UP000651852"/>
    </source>
</evidence>
<dbReference type="InterPro" id="IPR014449">
    <property type="entry name" value="UCP007050_HI0931"/>
</dbReference>
<comment type="caution">
    <text evidence="1">The sequence shown here is derived from an EMBL/GenBank/DDBJ whole genome shotgun (WGS) entry which is preliminary data.</text>
</comment>
<dbReference type="Pfam" id="PF10008">
    <property type="entry name" value="DUF2251"/>
    <property type="match status" value="1"/>
</dbReference>
<accession>A0ABR7AY40</accession>
<name>A0ABR7AY40_9PSED</name>